<evidence type="ECO:0000313" key="3">
    <source>
        <dbReference type="WBParaSite" id="SMUV_0000323601-mRNA-1"/>
    </source>
</evidence>
<evidence type="ECO:0000256" key="1">
    <source>
        <dbReference type="SAM" id="MobiDB-lite"/>
    </source>
</evidence>
<sequence length="146" mass="15113">MAREKNSTFTAESAIPEEEQSTTPATKVVTPPGKKKAVGKRNGDVGGNGVSNNNGGGLGGGNGNGCGRASNNAGKNGVTSGRGNKTLGWFLDDILFENANKNSSAESDVIINYLIPTGSSYGKTKRDGGSDIYVYERLEQVAVVEV</sequence>
<proteinExistence type="predicted"/>
<dbReference type="AlphaFoldDB" id="A0A0N5AG12"/>
<evidence type="ECO:0000313" key="2">
    <source>
        <dbReference type="Proteomes" id="UP000046393"/>
    </source>
</evidence>
<feature type="compositionally biased region" description="Gly residues" evidence="1">
    <location>
        <begin position="44"/>
        <end position="66"/>
    </location>
</feature>
<name>A0A0N5AG12_9BILA</name>
<feature type="region of interest" description="Disordered" evidence="1">
    <location>
        <begin position="1"/>
        <end position="82"/>
    </location>
</feature>
<keyword evidence="2" id="KW-1185">Reference proteome</keyword>
<dbReference type="WBParaSite" id="SMUV_0000323601-mRNA-1">
    <property type="protein sequence ID" value="SMUV_0000323601-mRNA-1"/>
    <property type="gene ID" value="SMUV_0000323601"/>
</dbReference>
<organism evidence="2 3">
    <name type="scientific">Syphacia muris</name>
    <dbReference type="NCBI Taxonomy" id="451379"/>
    <lineage>
        <taxon>Eukaryota</taxon>
        <taxon>Metazoa</taxon>
        <taxon>Ecdysozoa</taxon>
        <taxon>Nematoda</taxon>
        <taxon>Chromadorea</taxon>
        <taxon>Rhabditida</taxon>
        <taxon>Spirurina</taxon>
        <taxon>Oxyuridomorpha</taxon>
        <taxon>Oxyuroidea</taxon>
        <taxon>Oxyuridae</taxon>
        <taxon>Syphacia</taxon>
    </lineage>
</organism>
<reference evidence="3" key="1">
    <citation type="submission" date="2017-02" db="UniProtKB">
        <authorList>
            <consortium name="WormBaseParasite"/>
        </authorList>
    </citation>
    <scope>IDENTIFICATION</scope>
</reference>
<accession>A0A0N5AG12</accession>
<dbReference type="Proteomes" id="UP000046393">
    <property type="component" value="Unplaced"/>
</dbReference>
<protein>
    <submittedName>
        <fullName evidence="3">'chromo' domain containing protein</fullName>
    </submittedName>
</protein>